<evidence type="ECO:0000313" key="4">
    <source>
        <dbReference type="Proteomes" id="UP000183974"/>
    </source>
</evidence>
<dbReference type="PANTHER" id="PTHR13847:SF281">
    <property type="entry name" value="FAD DEPENDENT OXIDOREDUCTASE DOMAIN-CONTAINING PROTEIN"/>
    <property type="match status" value="1"/>
</dbReference>
<evidence type="ECO:0000259" key="2">
    <source>
        <dbReference type="Pfam" id="PF01266"/>
    </source>
</evidence>
<name>A0A1M7A2G3_9RHOB</name>
<evidence type="ECO:0000313" key="3">
    <source>
        <dbReference type="EMBL" id="SHL36840.1"/>
    </source>
</evidence>
<sequence>MPPQPPAALSLWSDTASQPPQTAALDRDITCDVAIVGAGYTGLHAALALAAAGLSPVLLEAADLGAGGSGRNGGVVSAKFRRSYPDLARQHGLETARRMYDIAHASVRHLQETLDRFDLADTGFRKSGALKCAHTDKAFARIKAETDWLENAFGSSAGRILSSDEVQEETGSSIFHGGILQEDAGTIHPLRYLHALAGAVTKQGIALHTRTPVQTLREDPTGVILETPGGRVRAAQVLLATNAYSSLTGASDTVARCLVPFRSAIIATEPLPDQLDRQILPSERSYTETHRMMRWFRKVDGRVLFGGRGALGAVDSPTAFRRLEKALHHTFPELRDLRTEYRWSGYVALTLDGLPQAGRLSPNVSYAAGFNGAGVAMSGYVGHRIAGAMTGRPAELGLIHRDRPLKLPFYPLRSLGVRAVTFGYELMDMLE</sequence>
<dbReference type="InterPro" id="IPR036188">
    <property type="entry name" value="FAD/NAD-bd_sf"/>
</dbReference>
<dbReference type="Gene3D" id="3.50.50.60">
    <property type="entry name" value="FAD/NAD(P)-binding domain"/>
    <property type="match status" value="1"/>
</dbReference>
<organism evidence="3 4">
    <name type="scientific">Roseovarius pacificus</name>
    <dbReference type="NCBI Taxonomy" id="337701"/>
    <lineage>
        <taxon>Bacteria</taxon>
        <taxon>Pseudomonadati</taxon>
        <taxon>Pseudomonadota</taxon>
        <taxon>Alphaproteobacteria</taxon>
        <taxon>Rhodobacterales</taxon>
        <taxon>Roseobacteraceae</taxon>
        <taxon>Roseovarius</taxon>
    </lineage>
</organism>
<dbReference type="EMBL" id="FRBR01000002">
    <property type="protein sequence ID" value="SHL36840.1"/>
    <property type="molecule type" value="Genomic_DNA"/>
</dbReference>
<dbReference type="Gene3D" id="3.30.9.10">
    <property type="entry name" value="D-Amino Acid Oxidase, subunit A, domain 2"/>
    <property type="match status" value="1"/>
</dbReference>
<dbReference type="OrthoDB" id="9806601at2"/>
<dbReference type="PANTHER" id="PTHR13847">
    <property type="entry name" value="SARCOSINE DEHYDROGENASE-RELATED"/>
    <property type="match status" value="1"/>
</dbReference>
<dbReference type="Pfam" id="PF01266">
    <property type="entry name" value="DAO"/>
    <property type="match status" value="1"/>
</dbReference>
<keyword evidence="4" id="KW-1185">Reference proteome</keyword>
<dbReference type="STRING" id="337701.SAMN05444398_102145"/>
<keyword evidence="1" id="KW-0560">Oxidoreductase</keyword>
<proteinExistence type="predicted"/>
<dbReference type="GO" id="GO:0005737">
    <property type="term" value="C:cytoplasm"/>
    <property type="evidence" value="ECO:0007669"/>
    <property type="project" value="TreeGrafter"/>
</dbReference>
<dbReference type="RefSeq" id="WP_073033859.1">
    <property type="nucleotide sequence ID" value="NZ_BMLR01000002.1"/>
</dbReference>
<dbReference type="SUPFAM" id="SSF51905">
    <property type="entry name" value="FAD/NAD(P)-binding domain"/>
    <property type="match status" value="1"/>
</dbReference>
<dbReference type="AlphaFoldDB" id="A0A1M7A2G3"/>
<gene>
    <name evidence="3" type="ORF">SAMN05444398_102145</name>
</gene>
<dbReference type="InterPro" id="IPR006076">
    <property type="entry name" value="FAD-dep_OxRdtase"/>
</dbReference>
<dbReference type="GO" id="GO:0016491">
    <property type="term" value="F:oxidoreductase activity"/>
    <property type="evidence" value="ECO:0007669"/>
    <property type="project" value="UniProtKB-KW"/>
</dbReference>
<evidence type="ECO:0000256" key="1">
    <source>
        <dbReference type="ARBA" id="ARBA00023002"/>
    </source>
</evidence>
<protein>
    <submittedName>
        <fullName evidence="3">Glycine/D-amino acid oxidase</fullName>
    </submittedName>
</protein>
<reference evidence="3 4" key="1">
    <citation type="submission" date="2016-11" db="EMBL/GenBank/DDBJ databases">
        <authorList>
            <person name="Jaros S."/>
            <person name="Januszkiewicz K."/>
            <person name="Wedrychowicz H."/>
        </authorList>
    </citation>
    <scope>NUCLEOTIDE SEQUENCE [LARGE SCALE GENOMIC DNA]</scope>
    <source>
        <strain evidence="3 4">DSM 29589</strain>
    </source>
</reference>
<dbReference type="Proteomes" id="UP000183974">
    <property type="component" value="Unassembled WGS sequence"/>
</dbReference>
<accession>A0A1M7A2G3</accession>
<feature type="domain" description="FAD dependent oxidoreductase" evidence="2">
    <location>
        <begin position="32"/>
        <end position="386"/>
    </location>
</feature>